<dbReference type="Pfam" id="PF05139">
    <property type="entry name" value="Erythro_esteras"/>
    <property type="match status" value="1"/>
</dbReference>
<dbReference type="Proteomes" id="UP001336835">
    <property type="component" value="Unassembled WGS sequence"/>
</dbReference>
<dbReference type="Gene3D" id="1.20.1440.30">
    <property type="entry name" value="Biosynthetic Protein domain"/>
    <property type="match status" value="1"/>
</dbReference>
<evidence type="ECO:0000313" key="2">
    <source>
        <dbReference type="Proteomes" id="UP001336835"/>
    </source>
</evidence>
<dbReference type="SUPFAM" id="SSF159501">
    <property type="entry name" value="EreA/ChaN-like"/>
    <property type="match status" value="1"/>
</dbReference>
<dbReference type="Gene3D" id="3.30.1870.10">
    <property type="entry name" value="EreA-like, domain 2"/>
    <property type="match status" value="1"/>
</dbReference>
<dbReference type="Gene3D" id="3.40.1660.10">
    <property type="entry name" value="EreA-like (biosynthetic domain)"/>
    <property type="match status" value="1"/>
</dbReference>
<organism evidence="1 2">
    <name type="scientific">Pedobacter albus</name>
    <dbReference type="NCBI Taxonomy" id="3113905"/>
    <lineage>
        <taxon>Bacteria</taxon>
        <taxon>Pseudomonadati</taxon>
        <taxon>Bacteroidota</taxon>
        <taxon>Sphingobacteriia</taxon>
        <taxon>Sphingobacteriales</taxon>
        <taxon>Sphingobacteriaceae</taxon>
        <taxon>Pedobacter</taxon>
    </lineage>
</organism>
<dbReference type="PANTHER" id="PTHR31299:SF0">
    <property type="entry name" value="ESTERASE, PUTATIVE (AFU_ORTHOLOGUE AFUA_1G05850)-RELATED"/>
    <property type="match status" value="1"/>
</dbReference>
<sequence>MPLNKISISVLICVLFFISLNSSAQEKSEKIISSLNELVNPIKTLNADSSFEDLLFLKEPLKEKEVIALGEVTHGTREVFDYKDRLVRFLVISLAYKAIAFESDFIALEKIDDYINGKIAVLGNLSGTPLHLNNVKMIEWLKKYNLSQSDENKVHVYGLEARGFNNISAKILEQFTDLDINDKKTLEKFKATSYTDLKKDDINLIKKTIENLRKVNASAMQQHYVNLLAQNVDYFHEKKIGLRDEYMSKNATWIKEKTSNNKLIVWAHNGHVAKTALYNEPSMGTFLFEKYKSKYFVIATDFNYGEVLVRKYIAKNKPIGDFSPLYYPEVTSDKAYEYYFKQCKYKNFIIDINSSIKNPILNTFFNQAQDMRMIGATSTPVNKKLSIGANFDLIVYFDKSTSS</sequence>
<evidence type="ECO:0000313" key="1">
    <source>
        <dbReference type="EMBL" id="MEE1944156.1"/>
    </source>
</evidence>
<proteinExistence type="predicted"/>
<dbReference type="InterPro" id="IPR052036">
    <property type="entry name" value="Hydrolase/PRTase-associated"/>
</dbReference>
<comment type="caution">
    <text evidence="1">The sequence shown here is derived from an EMBL/GenBank/DDBJ whole genome shotgun (WGS) entry which is preliminary data.</text>
</comment>
<gene>
    <name evidence="1" type="ORF">VRU48_03485</name>
</gene>
<dbReference type="CDD" id="cd14728">
    <property type="entry name" value="Ere-like"/>
    <property type="match status" value="1"/>
</dbReference>
<dbReference type="InterPro" id="IPR007815">
    <property type="entry name" value="Emycin_Estase"/>
</dbReference>
<name>A0ABU7I4A6_9SPHI</name>
<dbReference type="EMBL" id="JAZDQT010000001">
    <property type="protein sequence ID" value="MEE1944156.1"/>
    <property type="molecule type" value="Genomic_DNA"/>
</dbReference>
<accession>A0ABU7I4A6</accession>
<dbReference type="RefSeq" id="WP_330106532.1">
    <property type="nucleotide sequence ID" value="NZ_JAZDQT010000001.1"/>
</dbReference>
<keyword evidence="2" id="KW-1185">Reference proteome</keyword>
<reference evidence="1 2" key="1">
    <citation type="submission" date="2024-01" db="EMBL/GenBank/DDBJ databases">
        <title>Pedobacter sp. nov., isolated from fresh soil.</title>
        <authorList>
            <person name="Le N.T.T."/>
        </authorList>
    </citation>
    <scope>NUCLEOTIDE SEQUENCE [LARGE SCALE GENOMIC DNA]</scope>
    <source>
        <strain evidence="1 2">KR3-3</strain>
    </source>
</reference>
<dbReference type="PANTHER" id="PTHR31299">
    <property type="entry name" value="ESTERASE, PUTATIVE (AFU_ORTHOLOGUE AFUA_1G05850)-RELATED"/>
    <property type="match status" value="1"/>
</dbReference>
<protein>
    <submittedName>
        <fullName evidence="1">Erythromycin esterase family protein</fullName>
    </submittedName>
</protein>